<keyword evidence="4" id="KW-1185">Reference proteome</keyword>
<sequence length="362" mass="43715">MVLHLLGKKSWNVYNSDNVERVRRDEAEAKAWEEAAEQRMQEEDAQRRIALLRGEKVAPLVEDVEPPKQDDWRRFKHDDTYDRRDRKRRRLRGEDDTDRDIRYARQDTDTGSRATQELLKRKDKEAPLQDHAGNIQLFPAPDEKAIRATQKNEEVEAEKAKKRRREEDQVTMRFSNAAGYQNGMQKPWYAESDRKVSTTSSDPIESRNELMLAELKGKDVWGNEDPRRKEREQSRISSNDPFAAMQYAQRQLKQSERDKEAWHRRQQAEMEQLKLEQKREKDERRRRRNDDDEDSLNGFSLDAPVEEERGRDRHHRHRHSRHRSRSREREHRHRHGSRSRSRDRERHSSRRHHRHHGDRKRD</sequence>
<dbReference type="RefSeq" id="XP_007928131.1">
    <property type="nucleotide sequence ID" value="XM_007929940.1"/>
</dbReference>
<protein>
    <submittedName>
        <fullName evidence="3">C-type lectin</fullName>
    </submittedName>
</protein>
<evidence type="ECO:0000256" key="1">
    <source>
        <dbReference type="SAM" id="MobiDB-lite"/>
    </source>
</evidence>
<dbReference type="PANTHER" id="PTHR22093:SF0">
    <property type="entry name" value="LEUKOCYTE RECEPTOR CLUSTER MEMBER 1"/>
    <property type="match status" value="1"/>
</dbReference>
<dbReference type="GeneID" id="19335058"/>
<dbReference type="Pfam" id="PF10197">
    <property type="entry name" value="Cir_N"/>
    <property type="match status" value="1"/>
</dbReference>
<dbReference type="Proteomes" id="UP000016932">
    <property type="component" value="Unassembled WGS sequence"/>
</dbReference>
<dbReference type="PANTHER" id="PTHR22093">
    <property type="entry name" value="LEUKOCYTE RECEPTOR CLUSTER LRC MEMBER 1"/>
    <property type="match status" value="1"/>
</dbReference>
<accession>M3A7Z4</accession>
<feature type="compositionally biased region" description="Basic and acidic residues" evidence="1">
    <location>
        <begin position="215"/>
        <end position="234"/>
    </location>
</feature>
<keyword evidence="3" id="KW-0430">Lectin</keyword>
<feature type="compositionally biased region" description="Basic residues" evidence="1">
    <location>
        <begin position="312"/>
        <end position="339"/>
    </location>
</feature>
<feature type="compositionally biased region" description="Basic residues" evidence="1">
    <location>
        <begin position="347"/>
        <end position="362"/>
    </location>
</feature>
<dbReference type="SMART" id="SM01083">
    <property type="entry name" value="Cir_N"/>
    <property type="match status" value="1"/>
</dbReference>
<gene>
    <name evidence="3" type="ORF">MYCFIDRAFT_189149</name>
</gene>
<feature type="domain" description="CBF1-interacting co-repressor CIR N-terminal" evidence="2">
    <location>
        <begin position="10"/>
        <end position="46"/>
    </location>
</feature>
<dbReference type="InterPro" id="IPR039875">
    <property type="entry name" value="LENG1-like"/>
</dbReference>
<dbReference type="HOGENOM" id="CLU_047019_1_1_1"/>
<feature type="compositionally biased region" description="Basic and acidic residues" evidence="1">
    <location>
        <begin position="65"/>
        <end position="84"/>
    </location>
</feature>
<name>M3A7Z4_PSEFD</name>
<proteinExistence type="predicted"/>
<evidence type="ECO:0000313" key="4">
    <source>
        <dbReference type="Proteomes" id="UP000016932"/>
    </source>
</evidence>
<reference evidence="3 4" key="1">
    <citation type="journal article" date="2012" name="PLoS Pathog.">
        <title>Diverse lifestyles and strategies of plant pathogenesis encoded in the genomes of eighteen Dothideomycetes fungi.</title>
        <authorList>
            <person name="Ohm R.A."/>
            <person name="Feau N."/>
            <person name="Henrissat B."/>
            <person name="Schoch C.L."/>
            <person name="Horwitz B.A."/>
            <person name="Barry K.W."/>
            <person name="Condon B.J."/>
            <person name="Copeland A.C."/>
            <person name="Dhillon B."/>
            <person name="Glaser F."/>
            <person name="Hesse C.N."/>
            <person name="Kosti I."/>
            <person name="LaButti K."/>
            <person name="Lindquist E.A."/>
            <person name="Lucas S."/>
            <person name="Salamov A.A."/>
            <person name="Bradshaw R.E."/>
            <person name="Ciuffetti L."/>
            <person name="Hamelin R.C."/>
            <person name="Kema G.H.J."/>
            <person name="Lawrence C."/>
            <person name="Scott J.A."/>
            <person name="Spatafora J.W."/>
            <person name="Turgeon B.G."/>
            <person name="de Wit P.J.G.M."/>
            <person name="Zhong S."/>
            <person name="Goodwin S.B."/>
            <person name="Grigoriev I.V."/>
        </authorList>
    </citation>
    <scope>NUCLEOTIDE SEQUENCE [LARGE SCALE GENOMIC DNA]</scope>
    <source>
        <strain evidence="3 4">CIRAD86</strain>
    </source>
</reference>
<dbReference type="STRING" id="383855.M3A7Z4"/>
<evidence type="ECO:0000313" key="3">
    <source>
        <dbReference type="EMBL" id="EME80726.1"/>
    </source>
</evidence>
<dbReference type="InterPro" id="IPR019339">
    <property type="entry name" value="CIR_N_dom"/>
</dbReference>
<dbReference type="GO" id="GO:0030246">
    <property type="term" value="F:carbohydrate binding"/>
    <property type="evidence" value="ECO:0007669"/>
    <property type="project" value="UniProtKB-KW"/>
</dbReference>
<dbReference type="VEuPathDB" id="FungiDB:MYCFIDRAFT_189149"/>
<organism evidence="3 4">
    <name type="scientific">Pseudocercospora fijiensis (strain CIRAD86)</name>
    <name type="common">Black leaf streak disease fungus</name>
    <name type="synonym">Mycosphaerella fijiensis</name>
    <dbReference type="NCBI Taxonomy" id="383855"/>
    <lineage>
        <taxon>Eukaryota</taxon>
        <taxon>Fungi</taxon>
        <taxon>Dikarya</taxon>
        <taxon>Ascomycota</taxon>
        <taxon>Pezizomycotina</taxon>
        <taxon>Dothideomycetes</taxon>
        <taxon>Dothideomycetidae</taxon>
        <taxon>Mycosphaerellales</taxon>
        <taxon>Mycosphaerellaceae</taxon>
        <taxon>Pseudocercospora</taxon>
    </lineage>
</organism>
<feature type="compositionally biased region" description="Basic and acidic residues" evidence="1">
    <location>
        <begin position="253"/>
        <end position="283"/>
    </location>
</feature>
<dbReference type="KEGG" id="pfj:MYCFIDRAFT_189149"/>
<dbReference type="EMBL" id="KB446560">
    <property type="protein sequence ID" value="EME80726.1"/>
    <property type="molecule type" value="Genomic_DNA"/>
</dbReference>
<feature type="compositionally biased region" description="Basic and acidic residues" evidence="1">
    <location>
        <begin position="141"/>
        <end position="170"/>
    </location>
</feature>
<evidence type="ECO:0000259" key="2">
    <source>
        <dbReference type="SMART" id="SM01083"/>
    </source>
</evidence>
<feature type="compositionally biased region" description="Polar residues" evidence="1">
    <location>
        <begin position="172"/>
        <end position="184"/>
    </location>
</feature>
<feature type="compositionally biased region" description="Basic and acidic residues" evidence="1">
    <location>
        <begin position="99"/>
        <end position="110"/>
    </location>
</feature>
<feature type="compositionally biased region" description="Basic and acidic residues" evidence="1">
    <location>
        <begin position="118"/>
        <end position="128"/>
    </location>
</feature>
<dbReference type="OrthoDB" id="2159131at2759"/>
<dbReference type="eggNOG" id="ENOG502RR25">
    <property type="taxonomic scope" value="Eukaryota"/>
</dbReference>
<dbReference type="AlphaFoldDB" id="M3A7Z4"/>
<feature type="region of interest" description="Disordered" evidence="1">
    <location>
        <begin position="56"/>
        <end position="362"/>
    </location>
</feature>